<dbReference type="Pfam" id="PF01872">
    <property type="entry name" value="RibD_C"/>
    <property type="match status" value="1"/>
</dbReference>
<dbReference type="InterPro" id="IPR024072">
    <property type="entry name" value="DHFR-like_dom_sf"/>
</dbReference>
<evidence type="ECO:0000313" key="3">
    <source>
        <dbReference type="Proteomes" id="UP000632273"/>
    </source>
</evidence>
<comment type="caution">
    <text evidence="2">The sequence shown here is derived from an EMBL/GenBank/DDBJ whole genome shotgun (WGS) entry which is preliminary data.</text>
</comment>
<dbReference type="InterPro" id="IPR002734">
    <property type="entry name" value="RibDG_C"/>
</dbReference>
<reference evidence="3" key="1">
    <citation type="journal article" date="2019" name="Int. J. Syst. Evol. Microbiol.">
        <title>The Global Catalogue of Microorganisms (GCM) 10K type strain sequencing project: providing services to taxonomists for standard genome sequencing and annotation.</title>
        <authorList>
            <consortium name="The Broad Institute Genomics Platform"/>
            <consortium name="The Broad Institute Genome Sequencing Center for Infectious Disease"/>
            <person name="Wu L."/>
            <person name="Ma J."/>
        </authorList>
    </citation>
    <scope>NUCLEOTIDE SEQUENCE [LARGE SCALE GENOMIC DNA]</scope>
    <source>
        <strain evidence="3">CGMCC 1.15197</strain>
    </source>
</reference>
<dbReference type="InterPro" id="IPR050765">
    <property type="entry name" value="Riboflavin_Biosynth_HTPR"/>
</dbReference>
<evidence type="ECO:0000259" key="1">
    <source>
        <dbReference type="Pfam" id="PF01872"/>
    </source>
</evidence>
<organism evidence="2 3">
    <name type="scientific">Hymenobacter cavernae</name>
    <dbReference type="NCBI Taxonomy" id="2044852"/>
    <lineage>
        <taxon>Bacteria</taxon>
        <taxon>Pseudomonadati</taxon>
        <taxon>Bacteroidota</taxon>
        <taxon>Cytophagia</taxon>
        <taxon>Cytophagales</taxon>
        <taxon>Hymenobacteraceae</taxon>
        <taxon>Hymenobacter</taxon>
    </lineage>
</organism>
<sequence length="181" mass="20283">MRKVIVSEFLSLDGVMEEPMWTFKFFGEEQASYKLDELLTVDTLLLGRVTYEGFAAAWPSRTDPQGFADRMNSLPKYVVSSTLSDVEWQNSHLLGADIVAEVAQLKQQPGQNILVSGSGQLVQTLMQHNLIDEFRLMFFPVVVGRGKRLFKEGSTADLKLVGSTTFSSNVVVLTYQPDRNQ</sequence>
<gene>
    <name evidence="2" type="ORF">GCM10011383_06640</name>
</gene>
<feature type="domain" description="Bacterial bifunctional deaminase-reductase C-terminal" evidence="1">
    <location>
        <begin position="2"/>
        <end position="172"/>
    </location>
</feature>
<proteinExistence type="predicted"/>
<name>A0ABQ1TMT4_9BACT</name>
<dbReference type="EMBL" id="BMHT01000001">
    <property type="protein sequence ID" value="GGE98488.1"/>
    <property type="molecule type" value="Genomic_DNA"/>
</dbReference>
<accession>A0ABQ1TMT4</accession>
<dbReference type="SUPFAM" id="SSF53597">
    <property type="entry name" value="Dihydrofolate reductase-like"/>
    <property type="match status" value="1"/>
</dbReference>
<dbReference type="PANTHER" id="PTHR38011:SF11">
    <property type="entry name" value="2,5-DIAMINO-6-RIBOSYLAMINO-4(3H)-PYRIMIDINONE 5'-PHOSPHATE REDUCTASE"/>
    <property type="match status" value="1"/>
</dbReference>
<protein>
    <submittedName>
        <fullName evidence="2">Pyrimidine reductase</fullName>
    </submittedName>
</protein>
<dbReference type="Gene3D" id="3.40.430.10">
    <property type="entry name" value="Dihydrofolate Reductase, subunit A"/>
    <property type="match status" value="1"/>
</dbReference>
<dbReference type="RefSeq" id="WP_188810893.1">
    <property type="nucleotide sequence ID" value="NZ_BMHT01000001.1"/>
</dbReference>
<dbReference type="PANTHER" id="PTHR38011">
    <property type="entry name" value="DIHYDROFOLATE REDUCTASE FAMILY PROTEIN (AFU_ORTHOLOGUE AFUA_8G06820)"/>
    <property type="match status" value="1"/>
</dbReference>
<dbReference type="Proteomes" id="UP000632273">
    <property type="component" value="Unassembled WGS sequence"/>
</dbReference>
<keyword evidence="3" id="KW-1185">Reference proteome</keyword>
<evidence type="ECO:0000313" key="2">
    <source>
        <dbReference type="EMBL" id="GGE98488.1"/>
    </source>
</evidence>